<reference evidence="1 2" key="1">
    <citation type="journal article" date="2013" name="Antonie Van Leeuwenhoek">
        <title>Paracoccus zhejiangensis sp. nov., isolated from activated sludge in wastewater-treatment system.</title>
        <authorList>
            <person name="Wu Z.G."/>
            <person name="Zhang D.F."/>
            <person name="Liu Y.L."/>
            <person name="Wang F."/>
            <person name="Jiang X."/>
            <person name="Li C."/>
            <person name="Li S.P."/>
            <person name="Hong Q."/>
            <person name="Li W.J."/>
        </authorList>
    </citation>
    <scope>NUCLEOTIDE SEQUENCE [LARGE SCALE GENOMIC DNA]</scope>
    <source>
        <strain evidence="1 2">J6</strain>
    </source>
</reference>
<proteinExistence type="predicted"/>
<dbReference type="AlphaFoldDB" id="A0A2H5F0R0"/>
<keyword evidence="2" id="KW-1185">Reference proteome</keyword>
<dbReference type="KEGG" id="pzh:CX676_13915"/>
<gene>
    <name evidence="1" type="ORF">CX676_13915</name>
</gene>
<organism evidence="1 2">
    <name type="scientific">Paracoccus zhejiangensis</name>
    <dbReference type="NCBI Taxonomy" id="1077935"/>
    <lineage>
        <taxon>Bacteria</taxon>
        <taxon>Pseudomonadati</taxon>
        <taxon>Pseudomonadota</taxon>
        <taxon>Alphaproteobacteria</taxon>
        <taxon>Rhodobacterales</taxon>
        <taxon>Paracoccaceae</taxon>
        <taxon>Paracoccus</taxon>
    </lineage>
</organism>
<accession>A0A2H5F0R0</accession>
<dbReference type="Proteomes" id="UP000234530">
    <property type="component" value="Chromosome"/>
</dbReference>
<dbReference type="RefSeq" id="WP_101753161.1">
    <property type="nucleotide sequence ID" value="NZ_CP025430.1"/>
</dbReference>
<dbReference type="EMBL" id="CP025430">
    <property type="protein sequence ID" value="AUH65134.1"/>
    <property type="molecule type" value="Genomic_DNA"/>
</dbReference>
<sequence length="159" mass="18193">MTLEAKQKNHLEEVIGGVERELAGVMKEISIEEQKLNALVSRRDSLRAALRSLIDALPSTERKRQLIEAADYEGRDPIAVSETARKLIEFIRSDIERVWQVGDLQQRLEKHGERISDRYASNTLRKLRDRGLISRVGRGKYRANNTILAIEGLDEDDLE</sequence>
<evidence type="ECO:0000313" key="2">
    <source>
        <dbReference type="Proteomes" id="UP000234530"/>
    </source>
</evidence>
<evidence type="ECO:0000313" key="1">
    <source>
        <dbReference type="EMBL" id="AUH65134.1"/>
    </source>
</evidence>
<protein>
    <submittedName>
        <fullName evidence="1">Uncharacterized protein</fullName>
    </submittedName>
</protein>
<name>A0A2H5F0R0_9RHOB</name>